<evidence type="ECO:0008006" key="5">
    <source>
        <dbReference type="Google" id="ProtNLM"/>
    </source>
</evidence>
<evidence type="ECO:0000313" key="1">
    <source>
        <dbReference type="EMBL" id="KAB0874895.1"/>
    </source>
</evidence>
<evidence type="ECO:0000313" key="3">
    <source>
        <dbReference type="Proteomes" id="UP000244378"/>
    </source>
</evidence>
<name>A0A2T7AUP0_9ENTR</name>
<reference evidence="2 3" key="1">
    <citation type="submission" date="2016-12" db="EMBL/GenBank/DDBJ databases">
        <title>Analysis of the Molecular Diversity Among Cronobacter Species Isolated from Filth Flies Using a Pan Genomic DNA Microarray.</title>
        <authorList>
            <person name="Pava-Ripoll M."/>
            <person name="Tall B."/>
            <person name="Farber J."/>
            <person name="Fanning S."/>
            <person name="Lehner A."/>
            <person name="Stephan R."/>
            <person name="Pagotto F."/>
            <person name="Iverson C."/>
            <person name="Ziobro G."/>
            <person name="Miller A."/>
            <person name="Pearson R."/>
            <person name="Yan Q."/>
            <person name="Kim M."/>
            <person name="Jeong S."/>
            <person name="Park J."/>
            <person name="Jun S."/>
            <person name="Choi H."/>
            <person name="Chung T."/>
            <person name="Yoo Y."/>
            <person name="Park E."/>
            <person name="Hwang S."/>
            <person name="Lee B."/>
            <person name="Sathyamoorthy V."/>
            <person name="Carter L."/>
            <person name="Mammel M."/>
            <person name="Jackson S."/>
            <person name="Kothary M."/>
            <person name="Patel I."/>
            <person name="Grim C."/>
            <person name="Gopinath G."/>
            <person name="Gangiredla J."/>
            <person name="Chase H."/>
        </authorList>
    </citation>
    <scope>NUCLEOTIDE SEQUENCE [LARGE SCALE GENOMIC DNA]</scope>
    <source>
        <strain evidence="2 3">MOD1-Md1s</strain>
    </source>
</reference>
<dbReference type="AlphaFoldDB" id="A0A2T7AUP0"/>
<comment type="caution">
    <text evidence="2">The sequence shown here is derived from an EMBL/GenBank/DDBJ whole genome shotgun (WGS) entry which is preliminary data.</text>
</comment>
<evidence type="ECO:0000313" key="4">
    <source>
        <dbReference type="Proteomes" id="UP000469927"/>
    </source>
</evidence>
<accession>A0A2T7AUP0</accession>
<dbReference type="EMBL" id="MSAE01000014">
    <property type="protein sequence ID" value="PUX15500.1"/>
    <property type="molecule type" value="Genomic_DNA"/>
</dbReference>
<sequence length="110" mass="11967">MTMDVIIALLMVGVPAYIVGKSFYDNALIEKKGTTVTAVVLKSEQLSSNETGSINGAFIVKFNDAEKGPTIIGFESTIPQLYAPRVQPGCEIQVRYLGDGDIVKAYFIFE</sequence>
<gene>
    <name evidence="2" type="ORF">AUN14_08390</name>
    <name evidence="1" type="ORF">FZI19_16660</name>
</gene>
<dbReference type="RefSeq" id="WP_075192959.1">
    <property type="nucleotide sequence ID" value="NZ_JADKNN010000016.1"/>
</dbReference>
<keyword evidence="4" id="KW-1185">Reference proteome</keyword>
<dbReference type="Proteomes" id="UP000469927">
    <property type="component" value="Unassembled WGS sequence"/>
</dbReference>
<dbReference type="OrthoDB" id="6564473at2"/>
<proteinExistence type="predicted"/>
<organism evidence="2 3">
    <name type="scientific">Cronobacter muytjensii</name>
    <dbReference type="NCBI Taxonomy" id="413501"/>
    <lineage>
        <taxon>Bacteria</taxon>
        <taxon>Pseudomonadati</taxon>
        <taxon>Pseudomonadota</taxon>
        <taxon>Gammaproteobacteria</taxon>
        <taxon>Enterobacterales</taxon>
        <taxon>Enterobacteriaceae</taxon>
        <taxon>Cronobacter</taxon>
    </lineage>
</organism>
<protein>
    <recommendedName>
        <fullName evidence="5">DUF3592 domain-containing protein</fullName>
    </recommendedName>
</protein>
<reference evidence="1 4" key="2">
    <citation type="submission" date="2019-08" db="EMBL/GenBank/DDBJ databases">
        <title>Prevalence, distribution, and phylogeny of type two toxin-antitoxin genes possessed by Cronobacter species where C. sakazakii homologs follow sequence type lineages.</title>
        <authorList>
            <person name="Finkelstein S."/>
            <person name="Negrete F."/>
            <person name="Jang H."/>
            <person name="Gopinath G.R."/>
            <person name="Tall B.D."/>
        </authorList>
    </citation>
    <scope>NUCLEOTIDE SEQUENCE [LARGE SCALE GENOMIC DNA]</scope>
    <source>
        <strain evidence="1 4">MOD1_GK1257</strain>
    </source>
</reference>
<evidence type="ECO:0000313" key="2">
    <source>
        <dbReference type="EMBL" id="PUX15500.1"/>
    </source>
</evidence>
<dbReference type="EMBL" id="WAGD01000057">
    <property type="protein sequence ID" value="KAB0874895.1"/>
    <property type="molecule type" value="Genomic_DNA"/>
</dbReference>
<dbReference type="Proteomes" id="UP000244378">
    <property type="component" value="Unassembled WGS sequence"/>
</dbReference>